<reference evidence="1 2" key="1">
    <citation type="submission" date="2024-01" db="EMBL/GenBank/DDBJ databases">
        <title>A telomere-to-telomere, gap-free genome of sweet tea (Lithocarpus litseifolius).</title>
        <authorList>
            <person name="Zhou J."/>
        </authorList>
    </citation>
    <scope>NUCLEOTIDE SEQUENCE [LARGE SCALE GENOMIC DNA]</scope>
    <source>
        <strain evidence="1">Zhou-2022a</strain>
        <tissue evidence="1">Leaf</tissue>
    </source>
</reference>
<comment type="caution">
    <text evidence="1">The sequence shown here is derived from an EMBL/GenBank/DDBJ whole genome shotgun (WGS) entry which is preliminary data.</text>
</comment>
<dbReference type="AlphaFoldDB" id="A0AAW2BX51"/>
<evidence type="ECO:0000313" key="2">
    <source>
        <dbReference type="Proteomes" id="UP001459277"/>
    </source>
</evidence>
<proteinExistence type="predicted"/>
<gene>
    <name evidence="1" type="ORF">SO802_029613</name>
</gene>
<dbReference type="EMBL" id="JAZDWU010000010">
    <property type="protein sequence ID" value="KAK9989374.1"/>
    <property type="molecule type" value="Genomic_DNA"/>
</dbReference>
<evidence type="ECO:0000313" key="1">
    <source>
        <dbReference type="EMBL" id="KAK9989374.1"/>
    </source>
</evidence>
<organism evidence="1 2">
    <name type="scientific">Lithocarpus litseifolius</name>
    <dbReference type="NCBI Taxonomy" id="425828"/>
    <lineage>
        <taxon>Eukaryota</taxon>
        <taxon>Viridiplantae</taxon>
        <taxon>Streptophyta</taxon>
        <taxon>Embryophyta</taxon>
        <taxon>Tracheophyta</taxon>
        <taxon>Spermatophyta</taxon>
        <taxon>Magnoliopsida</taxon>
        <taxon>eudicotyledons</taxon>
        <taxon>Gunneridae</taxon>
        <taxon>Pentapetalae</taxon>
        <taxon>rosids</taxon>
        <taxon>fabids</taxon>
        <taxon>Fagales</taxon>
        <taxon>Fagaceae</taxon>
        <taxon>Lithocarpus</taxon>
    </lineage>
</organism>
<name>A0AAW2BX51_9ROSI</name>
<sequence>MEFIAPAHMSHPGTPDTEVRNSLSNLNFIFSLFPPAKSLCSSDSSLSNQSLIPDFYDYPSIPSFFPPDGSRSSSLLSSAAETQHYTIHHFFNKLMSRTWGSVGYGAALDSKRARQGHKAGLKTMSWIPIANGFMEFGSTQLIDQRVTNKWFMIFDSKKYRLSIPPDHFEA</sequence>
<accession>A0AAW2BX51</accession>
<protein>
    <submittedName>
        <fullName evidence="1">Uncharacterized protein</fullName>
    </submittedName>
</protein>
<keyword evidence="2" id="KW-1185">Reference proteome</keyword>
<dbReference type="Proteomes" id="UP001459277">
    <property type="component" value="Unassembled WGS sequence"/>
</dbReference>